<comment type="subcellular location">
    <subcellularLocation>
        <location evidence="1">Cell inner membrane</location>
        <topology evidence="1">Multi-pass membrane protein</topology>
    </subcellularLocation>
</comment>
<dbReference type="GO" id="GO:0004715">
    <property type="term" value="F:non-membrane spanning protein tyrosine kinase activity"/>
    <property type="evidence" value="ECO:0007669"/>
    <property type="project" value="UniProtKB-EC"/>
</dbReference>
<evidence type="ECO:0000259" key="19">
    <source>
        <dbReference type="Pfam" id="PF02706"/>
    </source>
</evidence>
<keyword evidence="6" id="KW-0997">Cell inner membrane</keyword>
<keyword evidence="7" id="KW-0808">Transferase</keyword>
<evidence type="ECO:0000256" key="11">
    <source>
        <dbReference type="ARBA" id="ARBA00022840"/>
    </source>
</evidence>
<dbReference type="InterPro" id="IPR025669">
    <property type="entry name" value="AAA_dom"/>
</dbReference>
<feature type="domain" description="Tyrosine-protein kinase G-rich" evidence="21">
    <location>
        <begin position="397"/>
        <end position="467"/>
    </location>
</feature>
<dbReference type="GO" id="GO:0005524">
    <property type="term" value="F:ATP binding"/>
    <property type="evidence" value="ECO:0007669"/>
    <property type="project" value="UniProtKB-KW"/>
</dbReference>
<dbReference type="NCBIfam" id="TIGR01007">
    <property type="entry name" value="eps_fam"/>
    <property type="match status" value="1"/>
</dbReference>
<feature type="domain" description="Polysaccharide chain length determinant N-terminal" evidence="19">
    <location>
        <begin position="49"/>
        <end position="133"/>
    </location>
</feature>
<evidence type="ECO:0000256" key="2">
    <source>
        <dbReference type="ARBA" id="ARBA00007316"/>
    </source>
</evidence>
<evidence type="ECO:0000256" key="14">
    <source>
        <dbReference type="ARBA" id="ARBA00023137"/>
    </source>
</evidence>
<dbReference type="Gene3D" id="3.40.50.300">
    <property type="entry name" value="P-loop containing nucleotide triphosphate hydrolases"/>
    <property type="match status" value="1"/>
</dbReference>
<comment type="catalytic activity">
    <reaction evidence="15">
        <text>L-tyrosyl-[protein] + ATP = O-phospho-L-tyrosyl-[protein] + ADP + H(+)</text>
        <dbReference type="Rhea" id="RHEA:10596"/>
        <dbReference type="Rhea" id="RHEA-COMP:10136"/>
        <dbReference type="Rhea" id="RHEA-COMP:20101"/>
        <dbReference type="ChEBI" id="CHEBI:15378"/>
        <dbReference type="ChEBI" id="CHEBI:30616"/>
        <dbReference type="ChEBI" id="CHEBI:46858"/>
        <dbReference type="ChEBI" id="CHEBI:61978"/>
        <dbReference type="ChEBI" id="CHEBI:456216"/>
        <dbReference type="EC" id="2.7.10.2"/>
    </reaction>
</comment>
<dbReference type="Pfam" id="PF02706">
    <property type="entry name" value="Wzz"/>
    <property type="match status" value="1"/>
</dbReference>
<sequence length="740" mass="83047">MEKESGPGAVTRYDASSVPVDARVLRPQYLNPDDSLNDYQSRFDKDTFLEYFYAVLNRKWIVAGFFVLAVAAAGLYSYLATPFYRSTATIEVEKMYPGAANMNDLFSFFGQFDLYYQTQIEFLKSRRLAESFLKVWDKSGSSDKSTQKDGSQEIGKTGESNLEEEKRIAAATDSILSRITIAPVKGTQLIQVDMGAETPVLAKQMLEKYLEAFSEENRRKRMEVGHKVREWLQKELTETEKQLKESENNLLEFSKTHGVVFLDKGPNQSLSFLQKAGETFHRSKDARQNIEALRSEKDPLPPQMSNEYLQNLRTQLASLKSEYTGLKAIYSPDYFKMNLLRNKIHSLEEAINQVEQSTLDSALESAKKREAVSNEAYEKSKEEAMNMSALAVQYEILRKMVDANSQLYVMLLQKSKQAELDNGVMGHNILIANPPSLPLSPVYPVKSKIILLGAVIGLIGGIGLAIFLEAFDRSVHSPKEIERHLNIPILGEVPRVAQKDYGEDEPQASLEFLAHRFPTSPFTDSIRIVQNSVSSSVLTDTGVSMCVSSALPLEGKTVISVVMATVIASELKRVLVIDGDMRRPRIHEVFKCKNESPGLADLITGKCVDLREAVRRSHVPGVFYMTSGSRSDNPVALLKSERMQNIIEECKREFDFVILDAPPIIGLVDASIISGYSDGLILVTKSGHTPMDVLVQAKESVFRGRGRLLGIVVNMSEHKSLGSRYHYYYGYNRYHQKRSA</sequence>
<dbReference type="InterPro" id="IPR005702">
    <property type="entry name" value="Wzc-like_C"/>
</dbReference>
<evidence type="ECO:0000256" key="9">
    <source>
        <dbReference type="ARBA" id="ARBA00022741"/>
    </source>
</evidence>
<dbReference type="HOGENOM" id="CLU_009912_2_1_7"/>
<dbReference type="PATRIC" id="fig|706587.4.peg.5544"/>
<evidence type="ECO:0000256" key="4">
    <source>
        <dbReference type="ARBA" id="ARBA00011903"/>
    </source>
</evidence>
<evidence type="ECO:0000256" key="3">
    <source>
        <dbReference type="ARBA" id="ARBA00008883"/>
    </source>
</evidence>
<dbReference type="RefSeq" id="WP_014812615.1">
    <property type="nucleotide sequence ID" value="NC_018025.1"/>
</dbReference>
<feature type="region of interest" description="Disordered" evidence="17">
    <location>
        <begin position="139"/>
        <end position="163"/>
    </location>
</feature>
<evidence type="ECO:0000256" key="17">
    <source>
        <dbReference type="SAM" id="MobiDB-lite"/>
    </source>
</evidence>
<evidence type="ECO:0000256" key="6">
    <source>
        <dbReference type="ARBA" id="ARBA00022519"/>
    </source>
</evidence>
<dbReference type="EMBL" id="CP003360">
    <property type="protein sequence ID" value="AFM27508.1"/>
    <property type="molecule type" value="Genomic_DNA"/>
</dbReference>
<keyword evidence="12 18" id="KW-1133">Transmembrane helix</keyword>
<evidence type="ECO:0000256" key="1">
    <source>
        <dbReference type="ARBA" id="ARBA00004429"/>
    </source>
</evidence>
<dbReference type="AlphaFoldDB" id="I4CD67"/>
<dbReference type="SUPFAM" id="SSF52540">
    <property type="entry name" value="P-loop containing nucleoside triphosphate hydrolases"/>
    <property type="match status" value="1"/>
</dbReference>
<evidence type="ECO:0000259" key="21">
    <source>
        <dbReference type="Pfam" id="PF13807"/>
    </source>
</evidence>
<protein>
    <recommendedName>
        <fullName evidence="4">non-specific protein-tyrosine kinase</fullName>
        <ecNumber evidence="4">2.7.10.2</ecNumber>
    </recommendedName>
</protein>
<dbReference type="InterPro" id="IPR003856">
    <property type="entry name" value="LPS_length_determ_N"/>
</dbReference>
<dbReference type="Pfam" id="PF13614">
    <property type="entry name" value="AAA_31"/>
    <property type="match status" value="1"/>
</dbReference>
<evidence type="ECO:0000256" key="15">
    <source>
        <dbReference type="ARBA" id="ARBA00051245"/>
    </source>
</evidence>
<keyword evidence="9" id="KW-0547">Nucleotide-binding</keyword>
<accession>I4CD67</accession>
<evidence type="ECO:0000256" key="8">
    <source>
        <dbReference type="ARBA" id="ARBA00022692"/>
    </source>
</evidence>
<keyword evidence="14" id="KW-0829">Tyrosine-protein kinase</keyword>
<keyword evidence="16" id="KW-0175">Coiled coil</keyword>
<dbReference type="InterPro" id="IPR050445">
    <property type="entry name" value="Bact_polysacc_biosynth/exp"/>
</dbReference>
<feature type="domain" description="AAA" evidence="20">
    <location>
        <begin position="555"/>
        <end position="686"/>
    </location>
</feature>
<dbReference type="eggNOG" id="COG3206">
    <property type="taxonomic scope" value="Bacteria"/>
</dbReference>
<feature type="coiled-coil region" evidence="16">
    <location>
        <begin position="229"/>
        <end position="256"/>
    </location>
</feature>
<evidence type="ECO:0000256" key="12">
    <source>
        <dbReference type="ARBA" id="ARBA00022989"/>
    </source>
</evidence>
<name>I4CD67_DESTA</name>
<dbReference type="EC" id="2.7.10.2" evidence="4"/>
<dbReference type="Proteomes" id="UP000006055">
    <property type="component" value="Chromosome"/>
</dbReference>
<evidence type="ECO:0000256" key="5">
    <source>
        <dbReference type="ARBA" id="ARBA00022475"/>
    </source>
</evidence>
<feature type="coiled-coil region" evidence="16">
    <location>
        <begin position="309"/>
        <end position="357"/>
    </location>
</feature>
<dbReference type="InterPro" id="IPR027417">
    <property type="entry name" value="P-loop_NTPase"/>
</dbReference>
<reference evidence="23" key="1">
    <citation type="submission" date="2012-06" db="EMBL/GenBank/DDBJ databases">
        <title>Complete sequence of chromosome of Desulfomonile tiedjei DSM 6799.</title>
        <authorList>
            <person name="Lucas S."/>
            <person name="Copeland A."/>
            <person name="Lapidus A."/>
            <person name="Glavina del Rio T."/>
            <person name="Dalin E."/>
            <person name="Tice H."/>
            <person name="Bruce D."/>
            <person name="Goodwin L."/>
            <person name="Pitluck S."/>
            <person name="Peters L."/>
            <person name="Ovchinnikova G."/>
            <person name="Zeytun A."/>
            <person name="Lu M."/>
            <person name="Kyrpides N."/>
            <person name="Mavromatis K."/>
            <person name="Ivanova N."/>
            <person name="Brettin T."/>
            <person name="Detter J.C."/>
            <person name="Han C."/>
            <person name="Larimer F."/>
            <person name="Land M."/>
            <person name="Hauser L."/>
            <person name="Markowitz V."/>
            <person name="Cheng J.-F."/>
            <person name="Hugenholtz P."/>
            <person name="Woyke T."/>
            <person name="Wu D."/>
            <person name="Spring S."/>
            <person name="Schroeder M."/>
            <person name="Brambilla E."/>
            <person name="Klenk H.-P."/>
            <person name="Eisen J.A."/>
        </authorList>
    </citation>
    <scope>NUCLEOTIDE SEQUENCE [LARGE SCALE GENOMIC DNA]</scope>
    <source>
        <strain evidence="23">ATCC 49306 / DSM 6799 / DCB-1</strain>
    </source>
</reference>
<evidence type="ECO:0000256" key="10">
    <source>
        <dbReference type="ARBA" id="ARBA00022777"/>
    </source>
</evidence>
<evidence type="ECO:0000256" key="16">
    <source>
        <dbReference type="SAM" id="Coils"/>
    </source>
</evidence>
<gene>
    <name evidence="22" type="ordered locus">Desti_4894</name>
</gene>
<dbReference type="InterPro" id="IPR032807">
    <property type="entry name" value="GNVR"/>
</dbReference>
<dbReference type="PANTHER" id="PTHR32309:SF13">
    <property type="entry name" value="FERRIC ENTEROBACTIN TRANSPORT PROTEIN FEPE"/>
    <property type="match status" value="1"/>
</dbReference>
<proteinExistence type="inferred from homology"/>
<evidence type="ECO:0000259" key="20">
    <source>
        <dbReference type="Pfam" id="PF13614"/>
    </source>
</evidence>
<feature type="transmembrane region" description="Helical" evidence="18">
    <location>
        <begin position="449"/>
        <end position="468"/>
    </location>
</feature>
<evidence type="ECO:0000313" key="23">
    <source>
        <dbReference type="Proteomes" id="UP000006055"/>
    </source>
</evidence>
<keyword evidence="11" id="KW-0067">ATP-binding</keyword>
<evidence type="ECO:0000313" key="22">
    <source>
        <dbReference type="EMBL" id="AFM27508.1"/>
    </source>
</evidence>
<dbReference type="CDD" id="cd05387">
    <property type="entry name" value="BY-kinase"/>
    <property type="match status" value="1"/>
</dbReference>
<keyword evidence="5" id="KW-1003">Cell membrane</keyword>
<dbReference type="Pfam" id="PF13807">
    <property type="entry name" value="GNVR"/>
    <property type="match status" value="1"/>
</dbReference>
<comment type="similarity">
    <text evidence="3">Belongs to the etk/wzc family.</text>
</comment>
<dbReference type="STRING" id="706587.Desti_4894"/>
<dbReference type="eggNOG" id="COG0489">
    <property type="taxonomic scope" value="Bacteria"/>
</dbReference>
<dbReference type="PANTHER" id="PTHR32309">
    <property type="entry name" value="TYROSINE-PROTEIN KINASE"/>
    <property type="match status" value="1"/>
</dbReference>
<dbReference type="KEGG" id="dti:Desti_4894"/>
<dbReference type="OrthoDB" id="9812433at2"/>
<organism evidence="22 23">
    <name type="scientific">Desulfomonile tiedjei (strain ATCC 49306 / DSM 6799 / DCB-1)</name>
    <dbReference type="NCBI Taxonomy" id="706587"/>
    <lineage>
        <taxon>Bacteria</taxon>
        <taxon>Pseudomonadati</taxon>
        <taxon>Thermodesulfobacteriota</taxon>
        <taxon>Desulfomonilia</taxon>
        <taxon>Desulfomonilales</taxon>
        <taxon>Desulfomonilaceae</taxon>
        <taxon>Desulfomonile</taxon>
    </lineage>
</organism>
<evidence type="ECO:0000256" key="13">
    <source>
        <dbReference type="ARBA" id="ARBA00023136"/>
    </source>
</evidence>
<comment type="similarity">
    <text evidence="2">Belongs to the CpsD/CapB family.</text>
</comment>
<feature type="compositionally biased region" description="Basic and acidic residues" evidence="17">
    <location>
        <begin position="139"/>
        <end position="151"/>
    </location>
</feature>
<keyword evidence="13 18" id="KW-0472">Membrane</keyword>
<keyword evidence="8 18" id="KW-0812">Transmembrane</keyword>
<dbReference type="GO" id="GO:0005886">
    <property type="term" value="C:plasma membrane"/>
    <property type="evidence" value="ECO:0007669"/>
    <property type="project" value="UniProtKB-SubCell"/>
</dbReference>
<evidence type="ECO:0000256" key="7">
    <source>
        <dbReference type="ARBA" id="ARBA00022679"/>
    </source>
</evidence>
<keyword evidence="10" id="KW-0418">Kinase</keyword>
<keyword evidence="23" id="KW-1185">Reference proteome</keyword>
<feature type="transmembrane region" description="Helical" evidence="18">
    <location>
        <begin position="60"/>
        <end position="79"/>
    </location>
</feature>
<evidence type="ECO:0000256" key="18">
    <source>
        <dbReference type="SAM" id="Phobius"/>
    </source>
</evidence>